<evidence type="ECO:0000313" key="4">
    <source>
        <dbReference type="Proteomes" id="UP001147752"/>
    </source>
</evidence>
<reference evidence="3" key="2">
    <citation type="journal article" date="2023" name="IMA Fungus">
        <title>Comparative genomic study of the Penicillium genus elucidates a diverse pangenome and 15 lateral gene transfer events.</title>
        <authorList>
            <person name="Petersen C."/>
            <person name="Sorensen T."/>
            <person name="Nielsen M.R."/>
            <person name="Sondergaard T.E."/>
            <person name="Sorensen J.L."/>
            <person name="Fitzpatrick D.A."/>
            <person name="Frisvad J.C."/>
            <person name="Nielsen K.L."/>
        </authorList>
    </citation>
    <scope>NUCLEOTIDE SEQUENCE</scope>
    <source>
        <strain evidence="3">IBT 3081</strain>
    </source>
</reference>
<evidence type="ECO:0000256" key="1">
    <source>
        <dbReference type="ARBA" id="ARBA00023136"/>
    </source>
</evidence>
<evidence type="ECO:0000256" key="2">
    <source>
        <dbReference type="SAM" id="Phobius"/>
    </source>
</evidence>
<keyword evidence="2" id="KW-1133">Transmembrane helix</keyword>
<dbReference type="SUPFAM" id="SSF56300">
    <property type="entry name" value="Metallo-dependent phosphatases"/>
    <property type="match status" value="1"/>
</dbReference>
<dbReference type="RefSeq" id="XP_056584632.1">
    <property type="nucleotide sequence ID" value="XM_056720497.1"/>
</dbReference>
<comment type="caution">
    <text evidence="3">The sequence shown here is derived from an EMBL/GenBank/DDBJ whole genome shotgun (WGS) entry which is preliminary data.</text>
</comment>
<dbReference type="GO" id="GO:0016020">
    <property type="term" value="C:membrane"/>
    <property type="evidence" value="ECO:0007669"/>
    <property type="project" value="GOC"/>
</dbReference>
<proteinExistence type="predicted"/>
<dbReference type="OrthoDB" id="9984693at2759"/>
<accession>A0A9W9SUB7</accession>
<dbReference type="EMBL" id="JAPZBT010000001">
    <property type="protein sequence ID" value="KAJ5384856.1"/>
    <property type="molecule type" value="Genomic_DNA"/>
</dbReference>
<keyword evidence="1 2" id="KW-0472">Membrane</keyword>
<dbReference type="GeneID" id="81459680"/>
<organism evidence="3 4">
    <name type="scientific">Penicillium concentricum</name>
    <dbReference type="NCBI Taxonomy" id="293559"/>
    <lineage>
        <taxon>Eukaryota</taxon>
        <taxon>Fungi</taxon>
        <taxon>Dikarya</taxon>
        <taxon>Ascomycota</taxon>
        <taxon>Pezizomycotina</taxon>
        <taxon>Eurotiomycetes</taxon>
        <taxon>Eurotiomycetidae</taxon>
        <taxon>Eurotiales</taxon>
        <taxon>Aspergillaceae</taxon>
        <taxon>Penicillium</taxon>
    </lineage>
</organism>
<reference evidence="3" key="1">
    <citation type="submission" date="2022-12" db="EMBL/GenBank/DDBJ databases">
        <authorList>
            <person name="Petersen C."/>
        </authorList>
    </citation>
    <scope>NUCLEOTIDE SEQUENCE</scope>
    <source>
        <strain evidence="3">IBT 3081</strain>
    </source>
</reference>
<keyword evidence="2" id="KW-0812">Transmembrane</keyword>
<dbReference type="Proteomes" id="UP001147752">
    <property type="component" value="Unassembled WGS sequence"/>
</dbReference>
<dbReference type="AlphaFoldDB" id="A0A9W9SUB7"/>
<dbReference type="GO" id="GO:0006506">
    <property type="term" value="P:GPI anchor biosynthetic process"/>
    <property type="evidence" value="ECO:0007669"/>
    <property type="project" value="InterPro"/>
</dbReference>
<gene>
    <name evidence="3" type="ORF">N7517_002767</name>
</gene>
<feature type="transmembrane region" description="Helical" evidence="2">
    <location>
        <begin position="527"/>
        <end position="549"/>
    </location>
</feature>
<dbReference type="InterPro" id="IPR033308">
    <property type="entry name" value="PGAP5/Cdc1/Ted1"/>
</dbReference>
<sequence length="607" mass="67636">MSLRWLLSRTFALLLPLTVTATVYLYFYPVFNGCAFPLPQSASRSGEKQLYHNSVINTLIQHLGVSTSDTNSQPAIFRLLVLADPQLEGDSSLPFPEYELYPRMQTHWRAIQEAIGNASTSPLLNEDVLSNITTGLHTLATEDIPRAFGSGLKRLDLFGNDYYLAHIYRTLFWWTRPTHTTVLGDLVGSQWISDDEFAWRRHRYWNRVFRGGERVDDNITRTGVTGWSQGEGSNAPPLEPLGVDRAWARRVINVAGNHDIGYAGDISEARMERFERGFGRANWDVRFEHPPILSSSAPAEDQLVTPTLHLINLNSLMFDTPALSAEVQSHTYSYLNELIADRLSPVEDRSAFTLLLTHLPLHKEDGVCTDGPYFSFRDSDDKDGPNGVPRWLDGGLKEQNHLSDSLSASAILQGIFGLSGDKNALAGGHGRNGLILTGHDHTGCDTVHFVNRTGTVDNDGLSQAWKWAAKRFNKSQHIDGPSVREVTLRSMMGEFGGNAGLLSAWFDEVAGEWSYEITMCPAGVQHLWWAVHILVLVTLGIALLWFLSCGAQSKTATRKPLVVISEFIYRTKKKQPGPCPLRYSLPKTLRPALEVTGKALQKDVILK</sequence>
<evidence type="ECO:0000313" key="3">
    <source>
        <dbReference type="EMBL" id="KAJ5384856.1"/>
    </source>
</evidence>
<dbReference type="GO" id="GO:0005783">
    <property type="term" value="C:endoplasmic reticulum"/>
    <property type="evidence" value="ECO:0007669"/>
    <property type="project" value="TreeGrafter"/>
</dbReference>
<dbReference type="PANTHER" id="PTHR13315">
    <property type="entry name" value="METALLO PHOSPHOESTERASE RELATED"/>
    <property type="match status" value="1"/>
</dbReference>
<dbReference type="InterPro" id="IPR029052">
    <property type="entry name" value="Metallo-depent_PP-like"/>
</dbReference>
<keyword evidence="4" id="KW-1185">Reference proteome</keyword>
<evidence type="ECO:0008006" key="5">
    <source>
        <dbReference type="Google" id="ProtNLM"/>
    </source>
</evidence>
<name>A0A9W9SUB7_9EURO</name>
<dbReference type="PANTHER" id="PTHR13315:SF1">
    <property type="entry name" value="PROTEIN TED1"/>
    <property type="match status" value="1"/>
</dbReference>
<protein>
    <recommendedName>
        <fullName evidence="5">Calcineurin-like phosphoesterase domain-containing protein</fullName>
    </recommendedName>
</protein>